<gene>
    <name evidence="2" type="ORF">MRBLBA1_005890</name>
</gene>
<sequence length="50" mass="5315">MYGLGLTIGNTEAGRLSDWKPMPTIIGMLALLTPVMGSFYIRGTATLPST</sequence>
<keyword evidence="1" id="KW-1133">Transmembrane helix</keyword>
<dbReference type="RefSeq" id="WP_164077176.1">
    <property type="nucleotide sequence ID" value="NZ_JBEGIE010000099.1"/>
</dbReference>
<feature type="transmembrane region" description="Helical" evidence="1">
    <location>
        <begin position="22"/>
        <end position="41"/>
    </location>
</feature>
<evidence type="ECO:0000313" key="2">
    <source>
        <dbReference type="EMBL" id="MEV4914857.1"/>
    </source>
</evidence>
<evidence type="ECO:0000256" key="1">
    <source>
        <dbReference type="SAM" id="Phobius"/>
    </source>
</evidence>
<dbReference type="Proteomes" id="UP001552502">
    <property type="component" value="Unassembled WGS sequence"/>
</dbReference>
<keyword evidence="1" id="KW-0472">Membrane</keyword>
<accession>A0ABV3IKZ9</accession>
<organism evidence="2 3">
    <name type="scientific">Bacillus proteolyticus</name>
    <dbReference type="NCBI Taxonomy" id="2026192"/>
    <lineage>
        <taxon>Bacteria</taxon>
        <taxon>Bacillati</taxon>
        <taxon>Bacillota</taxon>
        <taxon>Bacilli</taxon>
        <taxon>Bacillales</taxon>
        <taxon>Bacillaceae</taxon>
        <taxon>Bacillus</taxon>
        <taxon>Bacillus cereus group</taxon>
    </lineage>
</organism>
<protein>
    <submittedName>
        <fullName evidence="2">Uncharacterized protein</fullName>
    </submittedName>
</protein>
<evidence type="ECO:0000313" key="3">
    <source>
        <dbReference type="Proteomes" id="UP001552502"/>
    </source>
</evidence>
<comment type="caution">
    <text evidence="2">The sequence shown here is derived from an EMBL/GenBank/DDBJ whole genome shotgun (WGS) entry which is preliminary data.</text>
</comment>
<keyword evidence="1" id="KW-0812">Transmembrane</keyword>
<dbReference type="EMBL" id="JBEGIE010000099">
    <property type="protein sequence ID" value="MEV4914857.1"/>
    <property type="molecule type" value="Genomic_DNA"/>
</dbReference>
<name>A0ABV3IKZ9_9BACI</name>
<proteinExistence type="predicted"/>
<reference evidence="2 3" key="1">
    <citation type="journal article" date="2023" name="Proc. Natl. Acad. Sci. U.S.A.">
        <title>Bacterial tolerance to host-exuded specialized metabolites structures the maize root microbiome.</title>
        <authorList>
            <person name="Thoenen L."/>
            <person name="Giroud C."/>
            <person name="Kreuzer M."/>
            <person name="Waelchli J."/>
            <person name="Gfeller V."/>
            <person name="Deslandes-Herold G."/>
            <person name="Mateo P."/>
            <person name="Robert C.A.M."/>
            <person name="Ahrens C.H."/>
            <person name="Rubio-Somoza I."/>
            <person name="Bruggmann R."/>
            <person name="Erb M."/>
            <person name="Schlaeppi K."/>
        </authorList>
    </citation>
    <scope>NUCLEOTIDE SEQUENCE [LARGE SCALE GENOMIC DNA]</scope>
    <source>
        <strain evidence="2 3">LBA1-1-1.1</strain>
    </source>
</reference>
<keyword evidence="3" id="KW-1185">Reference proteome</keyword>